<dbReference type="SMART" id="SM01152">
    <property type="entry name" value="DUF167"/>
    <property type="match status" value="1"/>
</dbReference>
<dbReference type="EMBL" id="FOHO01000008">
    <property type="protein sequence ID" value="SET68843.1"/>
    <property type="molecule type" value="Genomic_DNA"/>
</dbReference>
<dbReference type="GO" id="GO:0005737">
    <property type="term" value="C:cytoplasm"/>
    <property type="evidence" value="ECO:0007669"/>
    <property type="project" value="TreeGrafter"/>
</dbReference>
<dbReference type="Pfam" id="PF02594">
    <property type="entry name" value="DUF167"/>
    <property type="match status" value="1"/>
</dbReference>
<evidence type="ECO:0000313" key="3">
    <source>
        <dbReference type="EMBL" id="SET68843.1"/>
    </source>
</evidence>
<reference evidence="3 4" key="1">
    <citation type="submission" date="2016-10" db="EMBL/GenBank/DDBJ databases">
        <authorList>
            <person name="de Groot N.N."/>
        </authorList>
    </citation>
    <scope>NUCLEOTIDE SEQUENCE [LARGE SCALE GENOMIC DNA]</scope>
    <source>
        <strain evidence="3 4">DSM 17862</strain>
    </source>
</reference>
<dbReference type="SUPFAM" id="SSF69786">
    <property type="entry name" value="YggU-like"/>
    <property type="match status" value="1"/>
</dbReference>
<dbReference type="Proteomes" id="UP000199180">
    <property type="component" value="Unassembled WGS sequence"/>
</dbReference>
<sequence>MCDLSHLAIPGAEFAVRVTPKARRNAVDAAGQVLRVHVTAPPDKGKANDAVIRLLADALGVAKSRLTLIRGATARDKTFRLD</sequence>
<dbReference type="PANTHER" id="PTHR13420:SF7">
    <property type="entry name" value="UPF0235 PROTEIN C15ORF40"/>
    <property type="match status" value="1"/>
</dbReference>
<organism evidence="3 4">
    <name type="scientific">Paracoccus homiensis</name>
    <dbReference type="NCBI Taxonomy" id="364199"/>
    <lineage>
        <taxon>Bacteria</taxon>
        <taxon>Pseudomonadati</taxon>
        <taxon>Pseudomonadota</taxon>
        <taxon>Alphaproteobacteria</taxon>
        <taxon>Rhodobacterales</taxon>
        <taxon>Paracoccaceae</taxon>
        <taxon>Paracoccus</taxon>
    </lineage>
</organism>
<dbReference type="PANTHER" id="PTHR13420">
    <property type="entry name" value="UPF0235 PROTEIN C15ORF40"/>
    <property type="match status" value="1"/>
</dbReference>
<evidence type="ECO:0000313" key="4">
    <source>
        <dbReference type="Proteomes" id="UP000199180"/>
    </source>
</evidence>
<accession>A0A1I0GD50</accession>
<dbReference type="Gene3D" id="3.30.1200.10">
    <property type="entry name" value="YggU-like"/>
    <property type="match status" value="1"/>
</dbReference>
<dbReference type="InterPro" id="IPR036591">
    <property type="entry name" value="YggU-like_sf"/>
</dbReference>
<dbReference type="OrthoDB" id="3176309at2"/>
<comment type="similarity">
    <text evidence="1 2">Belongs to the UPF0235 family.</text>
</comment>
<protein>
    <recommendedName>
        <fullName evidence="2">UPF0235 protein SAMN04489858_10876</fullName>
    </recommendedName>
</protein>
<dbReference type="InterPro" id="IPR003746">
    <property type="entry name" value="DUF167"/>
</dbReference>
<evidence type="ECO:0000256" key="2">
    <source>
        <dbReference type="HAMAP-Rule" id="MF_00634"/>
    </source>
</evidence>
<dbReference type="STRING" id="364199.SAMN04489858_10876"/>
<dbReference type="NCBIfam" id="TIGR00251">
    <property type="entry name" value="DUF167 family protein"/>
    <property type="match status" value="1"/>
</dbReference>
<proteinExistence type="inferred from homology"/>
<keyword evidence="4" id="KW-1185">Reference proteome</keyword>
<dbReference type="RefSeq" id="WP_090735218.1">
    <property type="nucleotide sequence ID" value="NZ_FOHO01000008.1"/>
</dbReference>
<dbReference type="AlphaFoldDB" id="A0A1I0GD50"/>
<evidence type="ECO:0000256" key="1">
    <source>
        <dbReference type="ARBA" id="ARBA00010364"/>
    </source>
</evidence>
<name>A0A1I0GD50_9RHOB</name>
<dbReference type="HAMAP" id="MF_00634">
    <property type="entry name" value="UPF0235"/>
    <property type="match status" value="1"/>
</dbReference>
<gene>
    <name evidence="3" type="ORF">SAMN04489858_10876</name>
</gene>